<evidence type="ECO:0000313" key="2">
    <source>
        <dbReference type="EMBL" id="GIG96041.1"/>
    </source>
</evidence>
<feature type="chain" id="PRO_5046575992" evidence="1">
    <location>
        <begin position="35"/>
        <end position="210"/>
    </location>
</feature>
<comment type="caution">
    <text evidence="2">The sequence shown here is derived from an EMBL/GenBank/DDBJ whole genome shotgun (WGS) entry which is preliminary data.</text>
</comment>
<dbReference type="RefSeq" id="WP_203857616.1">
    <property type="nucleotide sequence ID" value="NZ_BAAAZQ010000004.1"/>
</dbReference>
<gene>
    <name evidence="2" type="ORF">Pma05_26140</name>
</gene>
<evidence type="ECO:0000256" key="1">
    <source>
        <dbReference type="SAM" id="SignalP"/>
    </source>
</evidence>
<name>A0ABQ4EN01_9ACTN</name>
<dbReference type="EMBL" id="BONX01000015">
    <property type="protein sequence ID" value="GIG96041.1"/>
    <property type="molecule type" value="Genomic_DNA"/>
</dbReference>
<dbReference type="Proteomes" id="UP000621500">
    <property type="component" value="Unassembled WGS sequence"/>
</dbReference>
<feature type="signal peptide" evidence="1">
    <location>
        <begin position="1"/>
        <end position="34"/>
    </location>
</feature>
<reference evidence="2 3" key="1">
    <citation type="submission" date="2021-01" db="EMBL/GenBank/DDBJ databases">
        <title>Whole genome shotgun sequence of Plantactinospora mayteni NBRC 109088.</title>
        <authorList>
            <person name="Komaki H."/>
            <person name="Tamura T."/>
        </authorList>
    </citation>
    <scope>NUCLEOTIDE SEQUENCE [LARGE SCALE GENOMIC DNA]</scope>
    <source>
        <strain evidence="2 3">NBRC 109088</strain>
    </source>
</reference>
<proteinExistence type="predicted"/>
<keyword evidence="1" id="KW-0732">Signal</keyword>
<sequence>MSVPNTRGPLRRLGIVTVLATLLSALAVATTAGAASADPPEIPCPSDAFPAFVGTATTSDVGTSGIIIVRRTLYRYVSVASVSTTFNIAYARVFDNAGNSAPLNTTIVTETSQTFSVTVSVGTTAKLSEFLTRNVSAQIVASITTKFGVTISTTVAPYSRLLAEYGVEAFNVTYNVQKIEQVQNRCFDHGITQAATNAPTYVEGWRLRNI</sequence>
<keyword evidence="3" id="KW-1185">Reference proteome</keyword>
<accession>A0ABQ4EN01</accession>
<organism evidence="2 3">
    <name type="scientific">Plantactinospora mayteni</name>
    <dbReference type="NCBI Taxonomy" id="566021"/>
    <lineage>
        <taxon>Bacteria</taxon>
        <taxon>Bacillati</taxon>
        <taxon>Actinomycetota</taxon>
        <taxon>Actinomycetes</taxon>
        <taxon>Micromonosporales</taxon>
        <taxon>Micromonosporaceae</taxon>
        <taxon>Plantactinospora</taxon>
    </lineage>
</organism>
<evidence type="ECO:0000313" key="3">
    <source>
        <dbReference type="Proteomes" id="UP000621500"/>
    </source>
</evidence>
<protein>
    <submittedName>
        <fullName evidence="2">Uncharacterized protein</fullName>
    </submittedName>
</protein>